<dbReference type="SUPFAM" id="SSF48371">
    <property type="entry name" value="ARM repeat"/>
    <property type="match status" value="1"/>
</dbReference>
<dbReference type="InterPro" id="IPR049160">
    <property type="entry name" value="PI4KB-PIK1_PIK"/>
</dbReference>
<dbReference type="InterPro" id="IPR057754">
    <property type="entry name" value="PI4-kinase_beta/PIK1_cat"/>
</dbReference>
<dbReference type="InterPro" id="IPR021601">
    <property type="entry name" value="Phosphatidylino_kinase_fungi"/>
</dbReference>
<dbReference type="Pfam" id="PF11522">
    <property type="entry name" value="Pik1"/>
    <property type="match status" value="1"/>
</dbReference>
<dbReference type="PROSITE" id="PS00916">
    <property type="entry name" value="PI3_4_KINASE_2"/>
    <property type="match status" value="1"/>
</dbReference>
<feature type="compositionally biased region" description="Low complexity" evidence="5">
    <location>
        <begin position="518"/>
        <end position="532"/>
    </location>
</feature>
<feature type="compositionally biased region" description="Basic and acidic residues" evidence="5">
    <location>
        <begin position="285"/>
        <end position="298"/>
    </location>
</feature>
<feature type="region of interest" description="Disordered" evidence="5">
    <location>
        <begin position="455"/>
        <end position="566"/>
    </location>
</feature>
<dbReference type="SMART" id="SM00146">
    <property type="entry name" value="PI3Kc"/>
    <property type="match status" value="1"/>
</dbReference>
<reference evidence="8" key="1">
    <citation type="submission" date="2021-07" db="EMBL/GenBank/DDBJ databases">
        <title>Elsinoe batatas strain:CRI-CJ2 Genome sequencing and assembly.</title>
        <authorList>
            <person name="Huang L."/>
        </authorList>
    </citation>
    <scope>NUCLEOTIDE SEQUENCE</scope>
    <source>
        <strain evidence="8">CRI-CJ2</strain>
    </source>
</reference>
<evidence type="ECO:0000256" key="2">
    <source>
        <dbReference type="ARBA" id="ARBA00012169"/>
    </source>
</evidence>
<dbReference type="InterPro" id="IPR015433">
    <property type="entry name" value="PI3/4_kinase"/>
</dbReference>
<sequence>MSWNLLERFLESEHFNKDPSLTVAYLARYADHVGIQYVLCSKLRKFPYEEIEFFLPQLCHLLISIDNASMALEEFLIDLCEDSVNAALLTFWLFQTYLRDLSTNPNSSGFKKCRRIYNRVQRIVFGASEPVVRGRIKDNILPTTVLASLVLTSVAAPFFPAHGGPLAIAQARKPRQLEQMVSEPVQIKRPARSHTVSGDPARPRRPRAAPRDGDGAPRPRRPAHKPNLSVDVASSQGSPSAADRPAPKRHALLDTKNHQGYISSSSLPDPKLPQSSPMQSPDPNKTTRETRRPVDMQRRHSHAAKALTPTSLSPRQKTRILRSNYFKLGTQFLTALEDISNRLVVVPKPARLSALRAELALIAQDLPAEVDIPILCPATLEDGKPGRSKHHRIVRLNPAEATSLNSAERVPYLLMVEVLREDFDFDPDSQQNSELIARLLADKNKSQRRLFDITDGNRAKIKSPEEDGQHDSVFEPAMGDLASPALLQDPDGDEKQLGQSTRTPPPGAGQPLKEPPRLSSGVSTVSTSSLTTPRNSEQPISRSSSPGARLSNSNISRPGGGDQTDFNALATHMRTASQMLAQLELSSSKRPKAEVAAIKAKIIASMQTLEEQSFYTDEVTTAIPASLAAMIDSANAAGAAASPDDISDDASTTSVDPNLSTNAGAARMENDIKTGGVSRSGDRDDPSAATFGEAWSAKRERIRRSSPYGWMKNWDLVSVIVKTGADLRQEAFACQLIDICGKIWHEASIDVWVKPLRILVTGESSGLIETITNGVSLHSLKRSLTLSSIASGKNPRKRIATLKDHFLQAFGPETTSPAYLSAVTNFALSLAGYSVISYILQLKDRHNGNILLSDQGHIIHIDFGFMLSNSPGSMGFEAAPFKLTTEYVDVLGGLEGEAYGLFVRKMKDAFQALRREAERVVMLVELMGRESRMPCYAGGVGAVVAALRGRFVLEKSEREAEAWVEELVGKSAGSYYTRLYDTFQYRTQGIY</sequence>
<feature type="domain" description="PIK helical" evidence="7">
    <location>
        <begin position="1"/>
        <end position="120"/>
    </location>
</feature>
<feature type="region of interest" description="Disordered" evidence="5">
    <location>
        <begin position="639"/>
        <end position="691"/>
    </location>
</feature>
<dbReference type="GO" id="GO:0004430">
    <property type="term" value="F:1-phosphatidylinositol 4-kinase activity"/>
    <property type="evidence" value="ECO:0007669"/>
    <property type="project" value="UniProtKB-EC"/>
</dbReference>
<dbReference type="Gene3D" id="6.10.140.1260">
    <property type="match status" value="1"/>
</dbReference>
<feature type="compositionally biased region" description="Polar residues" evidence="5">
    <location>
        <begin position="260"/>
        <end position="284"/>
    </location>
</feature>
<dbReference type="EMBL" id="JAESVG020000009">
    <property type="protein sequence ID" value="KAG8624658.1"/>
    <property type="molecule type" value="Genomic_DNA"/>
</dbReference>
<dbReference type="PROSITE" id="PS51545">
    <property type="entry name" value="PIK_HELICAL"/>
    <property type="match status" value="1"/>
</dbReference>
<evidence type="ECO:0000259" key="7">
    <source>
        <dbReference type="PROSITE" id="PS51545"/>
    </source>
</evidence>
<evidence type="ECO:0000259" key="6">
    <source>
        <dbReference type="PROSITE" id="PS50290"/>
    </source>
</evidence>
<dbReference type="OrthoDB" id="10264149at2759"/>
<dbReference type="CDD" id="cd05168">
    <property type="entry name" value="PI4Kc_III_beta"/>
    <property type="match status" value="1"/>
</dbReference>
<feature type="region of interest" description="Disordered" evidence="5">
    <location>
        <begin position="177"/>
        <end position="247"/>
    </location>
</feature>
<evidence type="ECO:0000256" key="3">
    <source>
        <dbReference type="ARBA" id="ARBA00022679"/>
    </source>
</evidence>
<dbReference type="Gene3D" id="3.30.1010.10">
    <property type="entry name" value="Phosphatidylinositol 3-kinase Catalytic Subunit, Chain A, domain 4"/>
    <property type="match status" value="1"/>
</dbReference>
<evidence type="ECO:0000313" key="8">
    <source>
        <dbReference type="EMBL" id="KAG8624658.1"/>
    </source>
</evidence>
<accession>A0A8K0PEW9</accession>
<evidence type="ECO:0000256" key="1">
    <source>
        <dbReference type="ARBA" id="ARBA00001686"/>
    </source>
</evidence>
<dbReference type="InterPro" id="IPR036940">
    <property type="entry name" value="PI3/4_kinase_cat_sf"/>
</dbReference>
<dbReference type="GO" id="GO:0016020">
    <property type="term" value="C:membrane"/>
    <property type="evidence" value="ECO:0007669"/>
    <property type="project" value="TreeGrafter"/>
</dbReference>
<comment type="catalytic activity">
    <reaction evidence="1">
        <text>a 1,2-diacyl-sn-glycero-3-phospho-(1D-myo-inositol) + ATP = a 1,2-diacyl-sn-glycero-3-phospho-(1D-myo-inositol 4-phosphate) + ADP + H(+)</text>
        <dbReference type="Rhea" id="RHEA:19877"/>
        <dbReference type="ChEBI" id="CHEBI:15378"/>
        <dbReference type="ChEBI" id="CHEBI:30616"/>
        <dbReference type="ChEBI" id="CHEBI:57880"/>
        <dbReference type="ChEBI" id="CHEBI:58178"/>
        <dbReference type="ChEBI" id="CHEBI:456216"/>
        <dbReference type="EC" id="2.7.1.67"/>
    </reaction>
</comment>
<dbReference type="GO" id="GO:0046854">
    <property type="term" value="P:phosphatidylinositol phosphate biosynthetic process"/>
    <property type="evidence" value="ECO:0007669"/>
    <property type="project" value="InterPro"/>
</dbReference>
<evidence type="ECO:0000256" key="4">
    <source>
        <dbReference type="ARBA" id="ARBA00022777"/>
    </source>
</evidence>
<dbReference type="Proteomes" id="UP000809789">
    <property type="component" value="Unassembled WGS sequence"/>
</dbReference>
<feature type="compositionally biased region" description="Basic and acidic residues" evidence="5">
    <location>
        <begin position="455"/>
        <end position="473"/>
    </location>
</feature>
<dbReference type="PANTHER" id="PTHR10048:SF22">
    <property type="entry name" value="PHOSPHATIDYLINOSITOL 4-KINASE BETA"/>
    <property type="match status" value="1"/>
</dbReference>
<dbReference type="InterPro" id="IPR000403">
    <property type="entry name" value="PI3/4_kinase_cat_dom"/>
</dbReference>
<dbReference type="PROSITE" id="PS00915">
    <property type="entry name" value="PI3_4_KINASE_1"/>
    <property type="match status" value="1"/>
</dbReference>
<dbReference type="AlphaFoldDB" id="A0A8K0PEW9"/>
<dbReference type="SUPFAM" id="SSF56112">
    <property type="entry name" value="Protein kinase-like (PK-like)"/>
    <property type="match status" value="1"/>
</dbReference>
<dbReference type="InterPro" id="IPR011009">
    <property type="entry name" value="Kinase-like_dom_sf"/>
</dbReference>
<feature type="region of interest" description="Disordered" evidence="5">
    <location>
        <begin position="260"/>
        <end position="313"/>
    </location>
</feature>
<organism evidence="8 9">
    <name type="scientific">Elsinoe batatas</name>
    <dbReference type="NCBI Taxonomy" id="2601811"/>
    <lineage>
        <taxon>Eukaryota</taxon>
        <taxon>Fungi</taxon>
        <taxon>Dikarya</taxon>
        <taxon>Ascomycota</taxon>
        <taxon>Pezizomycotina</taxon>
        <taxon>Dothideomycetes</taxon>
        <taxon>Dothideomycetidae</taxon>
        <taxon>Myriangiales</taxon>
        <taxon>Elsinoaceae</taxon>
        <taxon>Elsinoe</taxon>
    </lineage>
</organism>
<protein>
    <recommendedName>
        <fullName evidence="2">1-phosphatidylinositol 4-kinase</fullName>
        <ecNumber evidence="2">2.7.1.67</ecNumber>
    </recommendedName>
</protein>
<dbReference type="EC" id="2.7.1.67" evidence="2"/>
<dbReference type="Gene3D" id="1.10.1070.11">
    <property type="entry name" value="Phosphatidylinositol 3-/4-kinase, catalytic domain"/>
    <property type="match status" value="1"/>
</dbReference>
<dbReference type="InterPro" id="IPR001263">
    <property type="entry name" value="PI3K_accessory_dom"/>
</dbReference>
<dbReference type="FunFam" id="1.10.1070.11:FF:000016">
    <property type="entry name" value="PIK1p Phosphatidylinositol 4-kinase"/>
    <property type="match status" value="1"/>
</dbReference>
<dbReference type="GO" id="GO:0005737">
    <property type="term" value="C:cytoplasm"/>
    <property type="evidence" value="ECO:0007669"/>
    <property type="project" value="TreeGrafter"/>
</dbReference>
<feature type="domain" description="PI3K/PI4K catalytic" evidence="6">
    <location>
        <begin position="696"/>
        <end position="976"/>
    </location>
</feature>
<dbReference type="PANTHER" id="PTHR10048">
    <property type="entry name" value="PHOSPHATIDYLINOSITOL KINASE"/>
    <property type="match status" value="1"/>
</dbReference>
<name>A0A8K0PEW9_9PEZI</name>
<dbReference type="GO" id="GO:0048015">
    <property type="term" value="P:phosphatidylinositol-mediated signaling"/>
    <property type="evidence" value="ECO:0007669"/>
    <property type="project" value="TreeGrafter"/>
</dbReference>
<keyword evidence="3" id="KW-0808">Transferase</keyword>
<gene>
    <name evidence="8" type="ORF">KVT40_007725</name>
</gene>
<dbReference type="InterPro" id="IPR018936">
    <property type="entry name" value="PI3/4_kinase_CS"/>
</dbReference>
<dbReference type="PROSITE" id="PS50290">
    <property type="entry name" value="PI3_4_KINASE_3"/>
    <property type="match status" value="1"/>
</dbReference>
<evidence type="ECO:0000256" key="5">
    <source>
        <dbReference type="SAM" id="MobiDB-lite"/>
    </source>
</evidence>
<keyword evidence="4" id="KW-0418">Kinase</keyword>
<proteinExistence type="predicted"/>
<comment type="caution">
    <text evidence="8">The sequence shown here is derived from an EMBL/GenBank/DDBJ whole genome shotgun (WGS) entry which is preliminary data.</text>
</comment>
<feature type="compositionally biased region" description="Low complexity" evidence="5">
    <location>
        <begin position="639"/>
        <end position="654"/>
    </location>
</feature>
<dbReference type="Pfam" id="PF21245">
    <property type="entry name" value="PI4KB-PIK1_PIK"/>
    <property type="match status" value="1"/>
</dbReference>
<dbReference type="InterPro" id="IPR016024">
    <property type="entry name" value="ARM-type_fold"/>
</dbReference>
<feature type="compositionally biased region" description="Polar residues" evidence="5">
    <location>
        <begin position="533"/>
        <end position="556"/>
    </location>
</feature>
<dbReference type="Pfam" id="PF00454">
    <property type="entry name" value="PI3_PI4_kinase"/>
    <property type="match status" value="1"/>
</dbReference>
<keyword evidence="9" id="KW-1185">Reference proteome</keyword>
<evidence type="ECO:0000313" key="9">
    <source>
        <dbReference type="Proteomes" id="UP000809789"/>
    </source>
</evidence>